<reference evidence="4 5" key="1">
    <citation type="submission" date="2024-04" db="EMBL/GenBank/DDBJ databases">
        <authorList>
            <consortium name="Genoscope - CEA"/>
            <person name="William W."/>
        </authorList>
    </citation>
    <scope>NUCLEOTIDE SEQUENCE [LARGE SCALE GENOMIC DNA]</scope>
</reference>
<organism evidence="4 5">
    <name type="scientific">Lymnaea stagnalis</name>
    <name type="common">Great pond snail</name>
    <name type="synonym">Helix stagnalis</name>
    <dbReference type="NCBI Taxonomy" id="6523"/>
    <lineage>
        <taxon>Eukaryota</taxon>
        <taxon>Metazoa</taxon>
        <taxon>Spiralia</taxon>
        <taxon>Lophotrochozoa</taxon>
        <taxon>Mollusca</taxon>
        <taxon>Gastropoda</taxon>
        <taxon>Heterobranchia</taxon>
        <taxon>Euthyneura</taxon>
        <taxon>Panpulmonata</taxon>
        <taxon>Hygrophila</taxon>
        <taxon>Lymnaeoidea</taxon>
        <taxon>Lymnaeidae</taxon>
        <taxon>Lymnaea</taxon>
    </lineage>
</organism>
<accession>A0AAV2I0L6</accession>
<keyword evidence="3" id="KW-0732">Signal</keyword>
<keyword evidence="2" id="KW-1133">Transmembrane helix</keyword>
<feature type="region of interest" description="Disordered" evidence="1">
    <location>
        <begin position="672"/>
        <end position="715"/>
    </location>
</feature>
<dbReference type="EMBL" id="CAXITT010000340">
    <property type="protein sequence ID" value="CAL1539486.1"/>
    <property type="molecule type" value="Genomic_DNA"/>
</dbReference>
<evidence type="ECO:0000256" key="2">
    <source>
        <dbReference type="SAM" id="Phobius"/>
    </source>
</evidence>
<evidence type="ECO:0000256" key="1">
    <source>
        <dbReference type="SAM" id="MobiDB-lite"/>
    </source>
</evidence>
<evidence type="ECO:0008006" key="6">
    <source>
        <dbReference type="Google" id="ProtNLM"/>
    </source>
</evidence>
<keyword evidence="5" id="KW-1185">Reference proteome</keyword>
<proteinExistence type="predicted"/>
<protein>
    <recommendedName>
        <fullName evidence="6">Ig-like domain-containing protein</fullName>
    </recommendedName>
</protein>
<sequence>MKNIMFPFTLCILLLWNTNSCNCDCITQEFNSRNIYTAPHNFTQGPLTVKANSTIFTYCTQLDICSIDLGISIYSNSVDNLILRIDNVTIAKYQNVQLIYEFGESTTVLCQAMEIYNRPRTIACNNETRDEYILITCLASQVSTPIRCRFYGVPYGYIPSANVTYRQTNKQPGSVYYDYECTWSDRLSSIPPGNYSFRANIDCKLLTQYPFCGYSNTINIELVLPEVDFLDSCPNGTDVINSLVMAGSSATCTCYLTSPGLPTGHPQFYSPTNGPLHVSTSDNKAVLNLIYDNISQSHQYTCRGYSELQPPYPEKSFQVSYAYGPSNVTTAVEPREKYFNLCPGRNLTVNVTCVVPGGSVHPSPNIYLNINNMNISFISNYQLKLQHQFNSSGSYELRCYAENASFKKLNAYSVIIVTVQEPPKTAPVLVVNHTVQYIGVTGNTINVSTVHSAIITCHVQGGFPPVNSTNITCNDSSVLKEVDGQLTVRVVNDGQVVICNCTANHVSGCYTNNISRVMFQAFAPEKPLNDSLTIGLAVGLSVAGILVICVLIMCVVRRRRRRSHPPPPRQRPPGYDSTTVQPTEENTNYNPVVLRGSSDDAPSAKVVDSSYCEVTLDAKDSNTIGERPRVARPDSKEIVYVETLGSETKITLENYNGRFKFLRSKITKRSQYLHQAQNKASRVNPQTKADVLKDRQRKESRSSKPKVRTGTYVNTSELGAKAVNNTIIEKSATENNRQENVMGDQTKNADQASKSAFKVSQTDLNEQETDRNHAVKRRYENVVKEM</sequence>
<evidence type="ECO:0000313" key="5">
    <source>
        <dbReference type="Proteomes" id="UP001497497"/>
    </source>
</evidence>
<feature type="compositionally biased region" description="Polar residues" evidence="1">
    <location>
        <begin position="672"/>
        <end position="687"/>
    </location>
</feature>
<feature type="region of interest" description="Disordered" evidence="1">
    <location>
        <begin position="561"/>
        <end position="604"/>
    </location>
</feature>
<feature type="compositionally biased region" description="Polar residues" evidence="1">
    <location>
        <begin position="576"/>
        <end position="590"/>
    </location>
</feature>
<feature type="signal peptide" evidence="3">
    <location>
        <begin position="1"/>
        <end position="23"/>
    </location>
</feature>
<feature type="chain" id="PRO_5043931881" description="Ig-like domain-containing protein" evidence="3">
    <location>
        <begin position="24"/>
        <end position="786"/>
    </location>
</feature>
<comment type="caution">
    <text evidence="4">The sequence shown here is derived from an EMBL/GenBank/DDBJ whole genome shotgun (WGS) entry which is preliminary data.</text>
</comment>
<dbReference type="Proteomes" id="UP001497497">
    <property type="component" value="Unassembled WGS sequence"/>
</dbReference>
<feature type="compositionally biased region" description="Basic and acidic residues" evidence="1">
    <location>
        <begin position="690"/>
        <end position="702"/>
    </location>
</feature>
<feature type="compositionally biased region" description="Polar residues" evidence="1">
    <location>
        <begin position="730"/>
        <end position="764"/>
    </location>
</feature>
<name>A0AAV2I0L6_LYMST</name>
<evidence type="ECO:0000256" key="3">
    <source>
        <dbReference type="SAM" id="SignalP"/>
    </source>
</evidence>
<gene>
    <name evidence="4" type="ORF">GSLYS_00013250001</name>
</gene>
<feature type="region of interest" description="Disordered" evidence="1">
    <location>
        <begin position="730"/>
        <end position="786"/>
    </location>
</feature>
<dbReference type="AlphaFoldDB" id="A0AAV2I0L6"/>
<evidence type="ECO:0000313" key="4">
    <source>
        <dbReference type="EMBL" id="CAL1539486.1"/>
    </source>
</evidence>
<feature type="transmembrane region" description="Helical" evidence="2">
    <location>
        <begin position="534"/>
        <end position="556"/>
    </location>
</feature>
<keyword evidence="2" id="KW-0472">Membrane</keyword>
<keyword evidence="2" id="KW-0812">Transmembrane</keyword>
<feature type="compositionally biased region" description="Basic and acidic residues" evidence="1">
    <location>
        <begin position="768"/>
        <end position="786"/>
    </location>
</feature>